<dbReference type="CDD" id="cd06170">
    <property type="entry name" value="LuxR_C_like"/>
    <property type="match status" value="1"/>
</dbReference>
<dbReference type="InterPro" id="IPR001789">
    <property type="entry name" value="Sig_transdc_resp-reg_receiver"/>
</dbReference>
<feature type="modified residue" description="4-aspartylphosphate" evidence="3">
    <location>
        <position position="109"/>
    </location>
</feature>
<dbReference type="Gene3D" id="3.40.50.2300">
    <property type="match status" value="1"/>
</dbReference>
<dbReference type="Gene3D" id="1.10.10.10">
    <property type="entry name" value="Winged helix-like DNA-binding domain superfamily/Winged helix DNA-binding domain"/>
    <property type="match status" value="1"/>
</dbReference>
<dbReference type="PROSITE" id="PS50110">
    <property type="entry name" value="RESPONSE_REGULATORY"/>
    <property type="match status" value="1"/>
</dbReference>
<keyword evidence="1 3" id="KW-0597">Phosphoprotein</keyword>
<dbReference type="AlphaFoldDB" id="A0A1G6GS24"/>
<dbReference type="PANTHER" id="PTHR43214:SF17">
    <property type="entry name" value="TRANSCRIPTIONAL REGULATORY PROTEIN RCSB"/>
    <property type="match status" value="1"/>
</dbReference>
<dbReference type="PRINTS" id="PR00038">
    <property type="entry name" value="HTHLUXR"/>
</dbReference>
<dbReference type="SUPFAM" id="SSF46894">
    <property type="entry name" value="C-terminal effector domain of the bipartite response regulators"/>
    <property type="match status" value="1"/>
</dbReference>
<evidence type="ECO:0000259" key="4">
    <source>
        <dbReference type="PROSITE" id="PS50043"/>
    </source>
</evidence>
<feature type="domain" description="HTH luxR-type" evidence="4">
    <location>
        <begin position="200"/>
        <end position="265"/>
    </location>
</feature>
<evidence type="ECO:0000256" key="3">
    <source>
        <dbReference type="PROSITE-ProRule" id="PRU00169"/>
    </source>
</evidence>
<dbReference type="SMART" id="SM00448">
    <property type="entry name" value="REC"/>
    <property type="match status" value="1"/>
</dbReference>
<dbReference type="InterPro" id="IPR016032">
    <property type="entry name" value="Sig_transdc_resp-reg_C-effctor"/>
</dbReference>
<protein>
    <submittedName>
        <fullName evidence="6">DNA-binding response regulator, NarL/FixJ family, contains REC and HTH domains</fullName>
    </submittedName>
</protein>
<feature type="domain" description="Response regulatory" evidence="5">
    <location>
        <begin position="58"/>
        <end position="177"/>
    </location>
</feature>
<evidence type="ECO:0000256" key="2">
    <source>
        <dbReference type="ARBA" id="ARBA00023125"/>
    </source>
</evidence>
<dbReference type="PROSITE" id="PS00622">
    <property type="entry name" value="HTH_LUXR_1"/>
    <property type="match status" value="1"/>
</dbReference>
<dbReference type="InterPro" id="IPR058245">
    <property type="entry name" value="NreC/VraR/RcsB-like_REC"/>
</dbReference>
<reference evidence="7" key="1">
    <citation type="submission" date="2016-09" db="EMBL/GenBank/DDBJ databases">
        <authorList>
            <person name="Varghese N."/>
            <person name="Submissions S."/>
        </authorList>
    </citation>
    <scope>NUCLEOTIDE SEQUENCE [LARGE SCALE GENOMIC DNA]</scope>
    <source>
        <strain evidence="7">TNe-862</strain>
    </source>
</reference>
<dbReference type="EMBL" id="FMYQ01000001">
    <property type="protein sequence ID" value="SDB84787.1"/>
    <property type="molecule type" value="Genomic_DNA"/>
</dbReference>
<dbReference type="GO" id="GO:0006355">
    <property type="term" value="P:regulation of DNA-templated transcription"/>
    <property type="evidence" value="ECO:0007669"/>
    <property type="project" value="InterPro"/>
</dbReference>
<dbReference type="CDD" id="cd17535">
    <property type="entry name" value="REC_NarL-like"/>
    <property type="match status" value="1"/>
</dbReference>
<evidence type="ECO:0000259" key="5">
    <source>
        <dbReference type="PROSITE" id="PS50110"/>
    </source>
</evidence>
<dbReference type="OrthoDB" id="8585266at2"/>
<keyword evidence="7" id="KW-1185">Reference proteome</keyword>
<evidence type="ECO:0000313" key="7">
    <source>
        <dbReference type="Proteomes" id="UP000198908"/>
    </source>
</evidence>
<dbReference type="InterPro" id="IPR039420">
    <property type="entry name" value="WalR-like"/>
</dbReference>
<evidence type="ECO:0000313" key="6">
    <source>
        <dbReference type="EMBL" id="SDB84787.1"/>
    </source>
</evidence>
<keyword evidence="2 6" id="KW-0238">DNA-binding</keyword>
<accession>A0A1G6GS24</accession>
<sequence length="267" mass="28715">MNRPSLPPARCAATATPLPSLLPYALGKHDEPRVALGGTAVAAAPGTPDVADVAAPVRVIVADDHPLVLHALESLLANCPNLHIVARAQSVAELFEVAAQHAFDLVLMDLYMSLPGELDGPEAIRAFRGKFPHKAVVVLTMECEASVLRKAIELEVDAVLSKRDRIDLIPLAIVSAMAREHYVGPVVRDLLAEAARAERREEVHRVLTRREFEVITHYAAGLGVTEIAGLLGRSVKTISAQKCAAMKKLALNNDIELYRIAVECGVT</sequence>
<dbReference type="STRING" id="416944.SAMN05421548_101257"/>
<dbReference type="Proteomes" id="UP000198908">
    <property type="component" value="Unassembled WGS sequence"/>
</dbReference>
<dbReference type="GO" id="GO:0003677">
    <property type="term" value="F:DNA binding"/>
    <property type="evidence" value="ECO:0007669"/>
    <property type="project" value="UniProtKB-KW"/>
</dbReference>
<dbReference type="InterPro" id="IPR036388">
    <property type="entry name" value="WH-like_DNA-bd_sf"/>
</dbReference>
<gene>
    <name evidence="6" type="ORF">SAMN05421548_101257</name>
</gene>
<dbReference type="SMART" id="SM00421">
    <property type="entry name" value="HTH_LUXR"/>
    <property type="match status" value="1"/>
</dbReference>
<evidence type="ECO:0000256" key="1">
    <source>
        <dbReference type="ARBA" id="ARBA00022553"/>
    </source>
</evidence>
<dbReference type="InterPro" id="IPR000792">
    <property type="entry name" value="Tscrpt_reg_LuxR_C"/>
</dbReference>
<dbReference type="PANTHER" id="PTHR43214">
    <property type="entry name" value="TWO-COMPONENT RESPONSE REGULATOR"/>
    <property type="match status" value="1"/>
</dbReference>
<dbReference type="Pfam" id="PF00196">
    <property type="entry name" value="GerE"/>
    <property type="match status" value="1"/>
</dbReference>
<name>A0A1G6GS24_9BURK</name>
<dbReference type="SUPFAM" id="SSF52172">
    <property type="entry name" value="CheY-like"/>
    <property type="match status" value="1"/>
</dbReference>
<dbReference type="Pfam" id="PF00072">
    <property type="entry name" value="Response_reg"/>
    <property type="match status" value="1"/>
</dbReference>
<organism evidence="6 7">
    <name type="scientific">Paraburkholderia lycopersici</name>
    <dbReference type="NCBI Taxonomy" id="416944"/>
    <lineage>
        <taxon>Bacteria</taxon>
        <taxon>Pseudomonadati</taxon>
        <taxon>Pseudomonadota</taxon>
        <taxon>Betaproteobacteria</taxon>
        <taxon>Burkholderiales</taxon>
        <taxon>Burkholderiaceae</taxon>
        <taxon>Paraburkholderia</taxon>
    </lineage>
</organism>
<proteinExistence type="predicted"/>
<dbReference type="GO" id="GO:0000160">
    <property type="term" value="P:phosphorelay signal transduction system"/>
    <property type="evidence" value="ECO:0007669"/>
    <property type="project" value="InterPro"/>
</dbReference>
<dbReference type="InterPro" id="IPR011006">
    <property type="entry name" value="CheY-like_superfamily"/>
</dbReference>
<dbReference type="PROSITE" id="PS50043">
    <property type="entry name" value="HTH_LUXR_2"/>
    <property type="match status" value="1"/>
</dbReference>